<dbReference type="SUPFAM" id="SSF52058">
    <property type="entry name" value="L domain-like"/>
    <property type="match status" value="1"/>
</dbReference>
<accession>A0AA38HY48</accession>
<dbReference type="PANTHER" id="PTHR24366:SF96">
    <property type="entry name" value="LEUCINE RICH REPEAT CONTAINING 53"/>
    <property type="match status" value="1"/>
</dbReference>
<dbReference type="Proteomes" id="UP001168821">
    <property type="component" value="Unassembled WGS sequence"/>
</dbReference>
<name>A0AA38HY48_9CUCU</name>
<dbReference type="Gene3D" id="3.80.10.10">
    <property type="entry name" value="Ribonuclease Inhibitor"/>
    <property type="match status" value="2"/>
</dbReference>
<evidence type="ECO:0000313" key="4">
    <source>
        <dbReference type="Proteomes" id="UP001168821"/>
    </source>
</evidence>
<evidence type="ECO:0000256" key="2">
    <source>
        <dbReference type="ARBA" id="ARBA00022737"/>
    </source>
</evidence>
<dbReference type="InterPro" id="IPR003591">
    <property type="entry name" value="Leu-rich_rpt_typical-subtyp"/>
</dbReference>
<dbReference type="EMBL" id="JALNTZ010000007">
    <property type="protein sequence ID" value="KAJ3645317.1"/>
    <property type="molecule type" value="Genomic_DNA"/>
</dbReference>
<organism evidence="3 4">
    <name type="scientific">Zophobas morio</name>
    <dbReference type="NCBI Taxonomy" id="2755281"/>
    <lineage>
        <taxon>Eukaryota</taxon>
        <taxon>Metazoa</taxon>
        <taxon>Ecdysozoa</taxon>
        <taxon>Arthropoda</taxon>
        <taxon>Hexapoda</taxon>
        <taxon>Insecta</taxon>
        <taxon>Pterygota</taxon>
        <taxon>Neoptera</taxon>
        <taxon>Endopterygota</taxon>
        <taxon>Coleoptera</taxon>
        <taxon>Polyphaga</taxon>
        <taxon>Cucujiformia</taxon>
        <taxon>Tenebrionidae</taxon>
        <taxon>Zophobas</taxon>
    </lineage>
</organism>
<reference evidence="3" key="1">
    <citation type="journal article" date="2023" name="G3 (Bethesda)">
        <title>Whole genome assemblies of Zophobas morio and Tenebrio molitor.</title>
        <authorList>
            <person name="Kaur S."/>
            <person name="Stinson S.A."/>
            <person name="diCenzo G.C."/>
        </authorList>
    </citation>
    <scope>NUCLEOTIDE SEQUENCE</scope>
    <source>
        <strain evidence="3">QUZm001</strain>
    </source>
</reference>
<keyword evidence="1" id="KW-0433">Leucine-rich repeat</keyword>
<dbReference type="PANTHER" id="PTHR24366">
    <property type="entry name" value="IG(IMMUNOGLOBULIN) AND LRR(LEUCINE RICH REPEAT) DOMAINS"/>
    <property type="match status" value="1"/>
</dbReference>
<sequence>MATLKSLFWKHNLYRIFITNLLVSFQKIDANYLIKYEVTVNPPEFETTIHNKEVITTQLNASSITVLSDLPILRKGMLEITPETLHFRLTEHSLEKIEIGAFDNQNITETISLNSNKLTVIASTTFKNLKIRVLDLDYNEITHVEENAITDMPNLVQVLLSRNRIVKFHANSFVNTPNVWELDMQYNELGELGEKWFSFMKKEEALVILLGYNNIEKIHPKTFDGISIWTLALSHNKLNEVPGKSFTGNLVELMLNNNTVEDLPNTFFQQKNLRRPSIGDNPFNCATLQKLKMLAEGNILLTIYNNQYC</sequence>
<keyword evidence="4" id="KW-1185">Reference proteome</keyword>
<dbReference type="SMART" id="SM00369">
    <property type="entry name" value="LRR_TYP"/>
    <property type="match status" value="4"/>
</dbReference>
<comment type="caution">
    <text evidence="3">The sequence shown here is derived from an EMBL/GenBank/DDBJ whole genome shotgun (WGS) entry which is preliminary data.</text>
</comment>
<protein>
    <submittedName>
        <fullName evidence="3">Uncharacterized protein</fullName>
    </submittedName>
</protein>
<proteinExistence type="predicted"/>
<keyword evidence="2" id="KW-0677">Repeat</keyword>
<dbReference type="InterPro" id="IPR026906">
    <property type="entry name" value="LRR_5"/>
</dbReference>
<gene>
    <name evidence="3" type="ORF">Zmor_022983</name>
</gene>
<dbReference type="InterPro" id="IPR001611">
    <property type="entry name" value="Leu-rich_rpt"/>
</dbReference>
<evidence type="ECO:0000313" key="3">
    <source>
        <dbReference type="EMBL" id="KAJ3645317.1"/>
    </source>
</evidence>
<dbReference type="InterPro" id="IPR032675">
    <property type="entry name" value="LRR_dom_sf"/>
</dbReference>
<dbReference type="AlphaFoldDB" id="A0AA38HY48"/>
<dbReference type="Pfam" id="PF13855">
    <property type="entry name" value="LRR_8"/>
    <property type="match status" value="1"/>
</dbReference>
<evidence type="ECO:0000256" key="1">
    <source>
        <dbReference type="ARBA" id="ARBA00022614"/>
    </source>
</evidence>
<dbReference type="Pfam" id="PF13306">
    <property type="entry name" value="LRR_5"/>
    <property type="match status" value="1"/>
</dbReference>